<evidence type="ECO:0000313" key="8">
    <source>
        <dbReference type="EMBL" id="CDW78006.1"/>
    </source>
</evidence>
<dbReference type="InterPro" id="IPR036855">
    <property type="entry name" value="Znf_CCCH_sf"/>
</dbReference>
<reference evidence="8 9" key="1">
    <citation type="submission" date="2014-06" db="EMBL/GenBank/DDBJ databases">
        <authorList>
            <person name="Swart Estienne"/>
        </authorList>
    </citation>
    <scope>NUCLEOTIDE SEQUENCE [LARGE SCALE GENOMIC DNA]</scope>
    <source>
        <strain evidence="8 9">130c</strain>
    </source>
</reference>
<feature type="zinc finger region" description="C3H1-type" evidence="5">
    <location>
        <begin position="23"/>
        <end position="51"/>
    </location>
</feature>
<keyword evidence="4 5" id="KW-0862">Zinc</keyword>
<sequence>MEMQQNMQQNLINTNTNANINLKYKTQRCRHFEQHNNCQMGNKCHFAHGDHELRSFSDPIAPELVEVAQKQAVYQKPFQKPQFNNNRGGYGGGQGNFQPRPFNPQHQHHAQGQVQNQGSGGQGANYKTVRCKFFDQGRNCPYGGRCSFAHGDNELREQVPQMQNVMPGMGGYMGGPPNQMPNPMGNPMSYYGQPQMDMMAWGMPGMQPPQMDPSMMGMGYMQQPQMMGQEFMMGGQIPPTGLYGQGLGMPQQNIPETFQDDKSLQSQGVFKNQIPTGISIQQQEIGPDGQPFMKEIQMDVYFIDKSQDTINRFNQATQLIQSGKNQEGLSIIQDLFNQQKVNIIDPSQQSQIPIQ</sequence>
<gene>
    <name evidence="8" type="primary">Contig1176.g1272</name>
    <name evidence="8" type="ORF">STYLEM_6975</name>
</gene>
<dbReference type="GO" id="GO:0051252">
    <property type="term" value="P:regulation of RNA metabolic process"/>
    <property type="evidence" value="ECO:0007669"/>
    <property type="project" value="UniProtKB-ARBA"/>
</dbReference>
<evidence type="ECO:0000313" key="9">
    <source>
        <dbReference type="Proteomes" id="UP000039865"/>
    </source>
</evidence>
<dbReference type="InterPro" id="IPR045877">
    <property type="entry name" value="ZFP36-like"/>
</dbReference>
<organism evidence="8 9">
    <name type="scientific">Stylonychia lemnae</name>
    <name type="common">Ciliate</name>
    <dbReference type="NCBI Taxonomy" id="5949"/>
    <lineage>
        <taxon>Eukaryota</taxon>
        <taxon>Sar</taxon>
        <taxon>Alveolata</taxon>
        <taxon>Ciliophora</taxon>
        <taxon>Intramacronucleata</taxon>
        <taxon>Spirotrichea</taxon>
        <taxon>Stichotrichia</taxon>
        <taxon>Sporadotrichida</taxon>
        <taxon>Oxytrichidae</taxon>
        <taxon>Stylonychinae</taxon>
        <taxon>Stylonychia</taxon>
    </lineage>
</organism>
<keyword evidence="9" id="KW-1185">Reference proteome</keyword>
<evidence type="ECO:0000256" key="6">
    <source>
        <dbReference type="SAM" id="MobiDB-lite"/>
    </source>
</evidence>
<feature type="domain" description="C3H1-type" evidence="7">
    <location>
        <begin position="23"/>
        <end position="51"/>
    </location>
</feature>
<evidence type="ECO:0000256" key="4">
    <source>
        <dbReference type="ARBA" id="ARBA00022833"/>
    </source>
</evidence>
<dbReference type="InterPro" id="IPR000571">
    <property type="entry name" value="Znf_CCCH"/>
</dbReference>
<keyword evidence="3 5" id="KW-0863">Zinc-finger</keyword>
<proteinExistence type="predicted"/>
<evidence type="ECO:0000256" key="3">
    <source>
        <dbReference type="ARBA" id="ARBA00022771"/>
    </source>
</evidence>
<dbReference type="GO" id="GO:0008270">
    <property type="term" value="F:zinc ion binding"/>
    <property type="evidence" value="ECO:0007669"/>
    <property type="project" value="UniProtKB-KW"/>
</dbReference>
<dbReference type="GO" id="GO:0010468">
    <property type="term" value="P:regulation of gene expression"/>
    <property type="evidence" value="ECO:0007669"/>
    <property type="project" value="UniProtKB-ARBA"/>
</dbReference>
<dbReference type="SMART" id="SM00356">
    <property type="entry name" value="ZnF_C3H1"/>
    <property type="match status" value="2"/>
</dbReference>
<dbReference type="OrthoDB" id="410307at2759"/>
<dbReference type="Pfam" id="PF00642">
    <property type="entry name" value="zf-CCCH"/>
    <property type="match status" value="2"/>
</dbReference>
<name>A0A078A812_STYLE</name>
<dbReference type="PANTHER" id="PTHR12547">
    <property type="entry name" value="CCCH ZINC FINGER/TIS11-RELATED"/>
    <property type="match status" value="1"/>
</dbReference>
<evidence type="ECO:0000256" key="2">
    <source>
        <dbReference type="ARBA" id="ARBA00022737"/>
    </source>
</evidence>
<feature type="domain" description="C3H1-type" evidence="7">
    <location>
        <begin position="125"/>
        <end position="153"/>
    </location>
</feature>
<evidence type="ECO:0000259" key="7">
    <source>
        <dbReference type="PROSITE" id="PS50103"/>
    </source>
</evidence>
<evidence type="ECO:0000256" key="5">
    <source>
        <dbReference type="PROSITE-ProRule" id="PRU00723"/>
    </source>
</evidence>
<accession>A0A078A812</accession>
<dbReference type="AlphaFoldDB" id="A0A078A812"/>
<evidence type="ECO:0000256" key="1">
    <source>
        <dbReference type="ARBA" id="ARBA00022723"/>
    </source>
</evidence>
<keyword evidence="2" id="KW-0677">Repeat</keyword>
<dbReference type="Gene3D" id="4.10.1000.10">
    <property type="entry name" value="Zinc finger, CCCH-type"/>
    <property type="match status" value="2"/>
</dbReference>
<dbReference type="SUPFAM" id="SSF90229">
    <property type="entry name" value="CCCH zinc finger"/>
    <property type="match status" value="2"/>
</dbReference>
<dbReference type="PANTHER" id="PTHR12547:SF18">
    <property type="entry name" value="PROTEIN TIS11"/>
    <property type="match status" value="1"/>
</dbReference>
<dbReference type="Proteomes" id="UP000039865">
    <property type="component" value="Unassembled WGS sequence"/>
</dbReference>
<keyword evidence="1 5" id="KW-0479">Metal-binding</keyword>
<feature type="region of interest" description="Disordered" evidence="6">
    <location>
        <begin position="79"/>
        <end position="122"/>
    </location>
</feature>
<dbReference type="FunFam" id="4.10.1000.10:FF:000003">
    <property type="entry name" value="Zinc finger CCCH domain-containing protein"/>
    <property type="match status" value="1"/>
</dbReference>
<protein>
    <submittedName>
        <fullName evidence="8">Zinc finger protein</fullName>
    </submittedName>
</protein>
<feature type="zinc finger region" description="C3H1-type" evidence="5">
    <location>
        <begin position="125"/>
        <end position="153"/>
    </location>
</feature>
<dbReference type="EMBL" id="CCKQ01006687">
    <property type="protein sequence ID" value="CDW78006.1"/>
    <property type="molecule type" value="Genomic_DNA"/>
</dbReference>
<dbReference type="GO" id="GO:0003729">
    <property type="term" value="F:mRNA binding"/>
    <property type="evidence" value="ECO:0007669"/>
    <property type="project" value="InterPro"/>
</dbReference>
<dbReference type="InParanoid" id="A0A078A812"/>
<dbReference type="PROSITE" id="PS50103">
    <property type="entry name" value="ZF_C3H1"/>
    <property type="match status" value="2"/>
</dbReference>